<dbReference type="OrthoDB" id="6437511at2759"/>
<reference evidence="1 2" key="1">
    <citation type="journal article" date="2019" name="Sci. Rep.">
        <title>Orb-weaving spider Araneus ventricosus genome elucidates the spidroin gene catalogue.</title>
        <authorList>
            <person name="Kono N."/>
            <person name="Nakamura H."/>
            <person name="Ohtoshi R."/>
            <person name="Moran D.A.P."/>
            <person name="Shinohara A."/>
            <person name="Yoshida Y."/>
            <person name="Fujiwara M."/>
            <person name="Mori M."/>
            <person name="Tomita M."/>
            <person name="Arakawa K."/>
        </authorList>
    </citation>
    <scope>NUCLEOTIDE SEQUENCE [LARGE SCALE GENOMIC DNA]</scope>
</reference>
<organism evidence="1 2">
    <name type="scientific">Araneus ventricosus</name>
    <name type="common">Orbweaver spider</name>
    <name type="synonym">Epeira ventricosa</name>
    <dbReference type="NCBI Taxonomy" id="182803"/>
    <lineage>
        <taxon>Eukaryota</taxon>
        <taxon>Metazoa</taxon>
        <taxon>Ecdysozoa</taxon>
        <taxon>Arthropoda</taxon>
        <taxon>Chelicerata</taxon>
        <taxon>Arachnida</taxon>
        <taxon>Araneae</taxon>
        <taxon>Araneomorphae</taxon>
        <taxon>Entelegynae</taxon>
        <taxon>Araneoidea</taxon>
        <taxon>Araneidae</taxon>
        <taxon>Araneus</taxon>
    </lineage>
</organism>
<comment type="caution">
    <text evidence="1">The sequence shown here is derived from an EMBL/GenBank/DDBJ whole genome shotgun (WGS) entry which is preliminary data.</text>
</comment>
<keyword evidence="2" id="KW-1185">Reference proteome</keyword>
<name>A0A4Y2FV64_ARAVE</name>
<evidence type="ECO:0000313" key="2">
    <source>
        <dbReference type="Proteomes" id="UP000499080"/>
    </source>
</evidence>
<sequence length="99" mass="10713">MCRGEAQQLFDGLQTAVATRNSNSCLAAFSLSGGSRRGLEKTGDPIVGMHYLISCLDCPVELASVREENSDSSRWNSVYPLIVLISAPFPHCTIPREGL</sequence>
<dbReference type="Proteomes" id="UP000499080">
    <property type="component" value="Unassembled WGS sequence"/>
</dbReference>
<gene>
    <name evidence="1" type="ORF">AVEN_23319_1</name>
</gene>
<proteinExistence type="predicted"/>
<protein>
    <submittedName>
        <fullName evidence="1">Uncharacterized protein</fullName>
    </submittedName>
</protein>
<evidence type="ECO:0000313" key="1">
    <source>
        <dbReference type="EMBL" id="GBM44259.1"/>
    </source>
</evidence>
<dbReference type="EMBL" id="BGPR01001059">
    <property type="protein sequence ID" value="GBM44259.1"/>
    <property type="molecule type" value="Genomic_DNA"/>
</dbReference>
<dbReference type="AlphaFoldDB" id="A0A4Y2FV64"/>
<accession>A0A4Y2FV64</accession>